<dbReference type="RefSeq" id="XP_031379076.1">
    <property type="nucleotide sequence ID" value="XM_031523216.1"/>
</dbReference>
<feature type="domain" description="Symplekin/Pta1 N-terminal" evidence="2">
    <location>
        <begin position="95"/>
        <end position="316"/>
    </location>
</feature>
<name>A0A6P8CC35_PUNGR</name>
<feature type="compositionally biased region" description="Low complexity" evidence="1">
    <location>
        <begin position="572"/>
        <end position="586"/>
    </location>
</feature>
<proteinExistence type="predicted"/>
<dbReference type="Gene3D" id="1.25.10.10">
    <property type="entry name" value="Leucine-rich Repeat Variant"/>
    <property type="match status" value="1"/>
</dbReference>
<sequence>MASRDQALSLLAAANNHGDLAVKLSSLKQVRDILLAVDPSLASELFPYLAELHPSSPQSLVRKSLVEIVEEIGSKAMEYLAVLMPVLLALLRDADPDVAAQSVISGTKLFSGILEEMAVQMHHRGKVERWLEDLWTWMVKFKDDVYTIAIEIGPVRTRLLALKFLETYVSLFSPDKNDSGRPVVAGSRHVFNVSWLVGGHPVLDPAVYIAEAKRIVGTLFDLLKTASSLPGCLTVTIVNCLAAIARKRPQYFSTIFSVLLDFNLNFQTAKGFHAPSVQYSFRTAFLGFLRCTYPPIVESRERLLRALRAMNAGDAAEQAIRQVDKLLRSAERASRDFRITKDDHLTIQTPFPGDIMKKRSLHQEEDDFSYNNHEMHSKRTRYGSNANPVLPVQTTDLMNGSLSANEDSPNVPAFDGDELTPAEQMIAMIGALLAEGERGAESLEILITKMHPDMLADIVITNMKHLPKVSPPLTRLGTSQATPQVGSLSLPSQISALHGIQVSTGQVPHPYAPATSSLYSDATTAVSNSPAESRRDPRRDPRRHDPRLALPAELPSTPNMDESVATKSDWESSSVSKPPPSAVAISGKTPIMPSIPKIKTDEDTFEYASNSETIKQTPEVEVPDDAKDKAQTIEVKFSSDSPFSPRQMDENDSVAAKAEVMEPHESEMTDIEEMEQHSPAESPSVLEDTVQELPTVPPYVELIREQEINVQKLSVRRIIESYKHLTGKECEDMRISLIARLVAQIDADDDLVVVLQRHILEDYQLQKGHELVLHILYHLHFLAASSDVPNSAEVIYEKFLLAVAKSLLDHFPPSDKSFSRLLGEAPLLPSSLLKLLDDICFSDVSDDRGKSLRDADRVTQGLGSVWSLILGRPHYRQSCLDIALQCAIHRQEEIRAKAIRLVANKLYQLSYVSDIIEQFARNMFLSAINQNVSGAEQNVSQPGQNEQAEGEIGSDKTTFSGSEVSETVTSDTESARSTQALGQSSSVSFLEAQRLISLFFALCTKKPNLLYLVFETYGQAPKTVKQAVHRHIPILIRALGSSHPELLYVISDPPQGSENLLTLVLQILTDETIPSPELVAAVQHLYETKLKDVSILIPMLPSFSKNEVLPIFPRLLDLPPEKFQKALAHILQGSAHSGPALTPAEVLVAIHNIVPEKDGIPLKKVMDACSACFEQRTVFTQQVLAKALNQMVDQTPLPLLFMRTVIQAIDAFPTLVDFVMELLSKLVSRQIWKMPKLYVGFLKCVAQTQPHSFRVLLQLPPPQLESSLNKYAHLRGPLAAFASQPSVRASLPRPTLSVLGIATEPNSQQPHHSSALPPETSSSVRGATMT</sequence>
<dbReference type="InterPro" id="IPR032460">
    <property type="entry name" value="Symplekin/Pta1_N"/>
</dbReference>
<dbReference type="Pfam" id="PF12295">
    <property type="entry name" value="Symplekin_C"/>
    <property type="match status" value="1"/>
</dbReference>
<evidence type="ECO:0000313" key="4">
    <source>
        <dbReference type="Proteomes" id="UP000515151"/>
    </source>
</evidence>
<feature type="region of interest" description="Disordered" evidence="1">
    <location>
        <begin position="1304"/>
        <end position="1330"/>
    </location>
</feature>
<dbReference type="Pfam" id="PF11935">
    <property type="entry name" value="SYMPK_PTA1_N"/>
    <property type="match status" value="1"/>
</dbReference>
<reference evidence="4" key="1">
    <citation type="journal article" date="2020" name="Plant Biotechnol. J.">
        <title>The pomegranate (Punica granatum L.) draft genome dissects genetic divergence between soft- and hard-seeded cultivars.</title>
        <authorList>
            <person name="Luo X."/>
            <person name="Li H."/>
            <person name="Wu Z."/>
            <person name="Yao W."/>
            <person name="Zhao P."/>
            <person name="Cao D."/>
            <person name="Yu H."/>
            <person name="Li K."/>
            <person name="Poudel K."/>
            <person name="Zhao D."/>
            <person name="Zhang F."/>
            <person name="Xia X."/>
            <person name="Chen L."/>
            <person name="Wang Q."/>
            <person name="Jing D."/>
            <person name="Cao S."/>
        </authorList>
    </citation>
    <scope>NUCLEOTIDE SEQUENCE [LARGE SCALE GENOMIC DNA]</scope>
    <source>
        <strain evidence="4">cv. Tunisia</strain>
    </source>
</reference>
<dbReference type="InterPro" id="IPR011989">
    <property type="entry name" value="ARM-like"/>
</dbReference>
<evidence type="ECO:0000259" key="3">
    <source>
        <dbReference type="Pfam" id="PF12295"/>
    </source>
</evidence>
<dbReference type="InterPro" id="IPR016024">
    <property type="entry name" value="ARM-type_fold"/>
</dbReference>
<evidence type="ECO:0000259" key="2">
    <source>
        <dbReference type="Pfam" id="PF11935"/>
    </source>
</evidence>
<feature type="region of interest" description="Disordered" evidence="1">
    <location>
        <begin position="511"/>
        <end position="595"/>
    </location>
</feature>
<dbReference type="OrthoDB" id="331600at2759"/>
<organism evidence="4 5">
    <name type="scientific">Punica granatum</name>
    <name type="common">Pomegranate</name>
    <dbReference type="NCBI Taxonomy" id="22663"/>
    <lineage>
        <taxon>Eukaryota</taxon>
        <taxon>Viridiplantae</taxon>
        <taxon>Streptophyta</taxon>
        <taxon>Embryophyta</taxon>
        <taxon>Tracheophyta</taxon>
        <taxon>Spermatophyta</taxon>
        <taxon>Magnoliopsida</taxon>
        <taxon>eudicotyledons</taxon>
        <taxon>Gunneridae</taxon>
        <taxon>Pentapetalae</taxon>
        <taxon>rosids</taxon>
        <taxon>malvids</taxon>
        <taxon>Myrtales</taxon>
        <taxon>Lythraceae</taxon>
        <taxon>Punica</taxon>
    </lineage>
</organism>
<evidence type="ECO:0000256" key="1">
    <source>
        <dbReference type="SAM" id="MobiDB-lite"/>
    </source>
</evidence>
<feature type="compositionally biased region" description="Basic and acidic residues" evidence="1">
    <location>
        <begin position="532"/>
        <end position="547"/>
    </location>
</feature>
<feature type="domain" description="Symplekin C-terminal" evidence="3">
    <location>
        <begin position="1092"/>
        <end position="1270"/>
    </location>
</feature>
<dbReference type="PANTHER" id="PTHR47184">
    <property type="entry name" value="PHOSPHATIDYLINOSITOL 3-AND 4-KINASE FAMILY PROTEIN-RELATED"/>
    <property type="match status" value="1"/>
</dbReference>
<feature type="compositionally biased region" description="Polar residues" evidence="1">
    <location>
        <begin position="1319"/>
        <end position="1330"/>
    </location>
</feature>
<accession>A0A6P8CC35</accession>
<dbReference type="SUPFAM" id="SSF48371">
    <property type="entry name" value="ARM repeat"/>
    <property type="match status" value="1"/>
</dbReference>
<evidence type="ECO:0000313" key="5">
    <source>
        <dbReference type="RefSeq" id="XP_031379076.1"/>
    </source>
</evidence>
<dbReference type="GeneID" id="116186944"/>
<protein>
    <submittedName>
        <fullName evidence="5">LOW QUALITY PROTEIN: uncharacterized protein LOC116186944</fullName>
    </submittedName>
</protein>
<keyword evidence="4" id="KW-1185">Reference proteome</keyword>
<dbReference type="InterPro" id="IPR022075">
    <property type="entry name" value="Symplekin_C"/>
</dbReference>
<dbReference type="PANTHER" id="PTHR47184:SF3">
    <property type="entry name" value="PHOSPHATIDYLINOSITOL 3-AND 4-KINASE FAMILY PROTEIN-RELATED"/>
    <property type="match status" value="1"/>
</dbReference>
<feature type="compositionally biased region" description="Polar residues" evidence="1">
    <location>
        <begin position="955"/>
        <end position="977"/>
    </location>
</feature>
<gene>
    <name evidence="5" type="primary">LOC116186944</name>
</gene>
<feature type="compositionally biased region" description="Polar residues" evidence="1">
    <location>
        <begin position="514"/>
        <end position="531"/>
    </location>
</feature>
<reference evidence="5" key="2">
    <citation type="submission" date="2025-08" db="UniProtKB">
        <authorList>
            <consortium name="RefSeq"/>
        </authorList>
    </citation>
    <scope>IDENTIFICATION</scope>
    <source>
        <tissue evidence="5">Leaf</tissue>
    </source>
</reference>
<feature type="region of interest" description="Disordered" evidence="1">
    <location>
        <begin position="936"/>
        <end position="977"/>
    </location>
</feature>
<dbReference type="Proteomes" id="UP000515151">
    <property type="component" value="Chromosome 1"/>
</dbReference>
<feature type="compositionally biased region" description="Polar residues" evidence="1">
    <location>
        <begin position="936"/>
        <end position="947"/>
    </location>
</feature>